<dbReference type="Proteomes" id="UP000519023">
    <property type="component" value="Unassembled WGS sequence"/>
</dbReference>
<gene>
    <name evidence="1" type="ORF">HHL08_23235</name>
</gene>
<dbReference type="AlphaFoldDB" id="A0A7X9X039"/>
<sequence>MTKSISDDRQFRVIAAVDAGLSRRAAAERFGVSTGSAIRWVREWRETGSARAKPQGRDRRSQRIEAYRTVILMAIEEQVDSTLEIAAMLRTDHGAIFAASTIWRFLDRHAMTFKKNGARERAGAVRRCRAA</sequence>
<dbReference type="Pfam" id="PF13384">
    <property type="entry name" value="HTH_23"/>
    <property type="match status" value="1"/>
</dbReference>
<proteinExistence type="predicted"/>
<keyword evidence="2" id="KW-1185">Reference proteome</keyword>
<protein>
    <submittedName>
        <fullName evidence="1">Transposase</fullName>
    </submittedName>
</protein>
<accession>A0A7X9X039</accession>
<dbReference type="EMBL" id="JABBFV010000033">
    <property type="protein sequence ID" value="NML13007.1"/>
    <property type="molecule type" value="Genomic_DNA"/>
</dbReference>
<dbReference type="InterPro" id="IPR009057">
    <property type="entry name" value="Homeodomain-like_sf"/>
</dbReference>
<dbReference type="SUPFAM" id="SSF46689">
    <property type="entry name" value="Homeodomain-like"/>
    <property type="match status" value="1"/>
</dbReference>
<dbReference type="RefSeq" id="WP_169575313.1">
    <property type="nucleotide sequence ID" value="NZ_JABBFV010000033.1"/>
</dbReference>
<name>A0A7X9X039_9SPHN</name>
<organism evidence="1 2">
    <name type="scientific">Sphingobium psychrophilum</name>
    <dbReference type="NCBI Taxonomy" id="2728834"/>
    <lineage>
        <taxon>Bacteria</taxon>
        <taxon>Pseudomonadati</taxon>
        <taxon>Pseudomonadota</taxon>
        <taxon>Alphaproteobacteria</taxon>
        <taxon>Sphingomonadales</taxon>
        <taxon>Sphingomonadaceae</taxon>
        <taxon>Sphingobium</taxon>
    </lineage>
</organism>
<reference evidence="1 2" key="1">
    <citation type="submission" date="2020-04" db="EMBL/GenBank/DDBJ databases">
        <title>Sphingobium sp. AR-3-1 isolated from Arctic soil.</title>
        <authorList>
            <person name="Dahal R.H."/>
            <person name="Chaudhary D.K."/>
        </authorList>
    </citation>
    <scope>NUCLEOTIDE SEQUENCE [LARGE SCALE GENOMIC DNA]</scope>
    <source>
        <strain evidence="1 2">AR-3-1</strain>
    </source>
</reference>
<evidence type="ECO:0000313" key="2">
    <source>
        <dbReference type="Proteomes" id="UP000519023"/>
    </source>
</evidence>
<comment type="caution">
    <text evidence="1">The sequence shown here is derived from an EMBL/GenBank/DDBJ whole genome shotgun (WGS) entry which is preliminary data.</text>
</comment>
<evidence type="ECO:0000313" key="1">
    <source>
        <dbReference type="EMBL" id="NML13007.1"/>
    </source>
</evidence>